<reference evidence="1" key="1">
    <citation type="submission" date="2021-06" db="EMBL/GenBank/DDBJ databases">
        <authorList>
            <person name="Kallberg Y."/>
            <person name="Tangrot J."/>
            <person name="Rosling A."/>
        </authorList>
    </citation>
    <scope>NUCLEOTIDE SEQUENCE</scope>
    <source>
        <strain evidence="1">IN212</strain>
    </source>
</reference>
<evidence type="ECO:0000313" key="1">
    <source>
        <dbReference type="EMBL" id="CAG8798304.1"/>
    </source>
</evidence>
<organism evidence="1 2">
    <name type="scientific">Racocetra fulgida</name>
    <dbReference type="NCBI Taxonomy" id="60492"/>
    <lineage>
        <taxon>Eukaryota</taxon>
        <taxon>Fungi</taxon>
        <taxon>Fungi incertae sedis</taxon>
        <taxon>Mucoromycota</taxon>
        <taxon>Glomeromycotina</taxon>
        <taxon>Glomeromycetes</taxon>
        <taxon>Diversisporales</taxon>
        <taxon>Gigasporaceae</taxon>
        <taxon>Racocetra</taxon>
    </lineage>
</organism>
<name>A0A9N9P7U4_9GLOM</name>
<sequence length="52" mass="5497">KTGITISGDVTKNADGLEDVDAFFEAANSTTKIDETTTTTIIEEVSMSLVTD</sequence>
<accession>A0A9N9P7U4</accession>
<protein>
    <submittedName>
        <fullName evidence="1">6665_t:CDS:1</fullName>
    </submittedName>
</protein>
<feature type="non-terminal residue" evidence="1">
    <location>
        <position position="52"/>
    </location>
</feature>
<dbReference type="AlphaFoldDB" id="A0A9N9P7U4"/>
<comment type="caution">
    <text evidence="1">The sequence shown here is derived from an EMBL/GenBank/DDBJ whole genome shotgun (WGS) entry which is preliminary data.</text>
</comment>
<dbReference type="EMBL" id="CAJVPZ010068683">
    <property type="protein sequence ID" value="CAG8798304.1"/>
    <property type="molecule type" value="Genomic_DNA"/>
</dbReference>
<feature type="non-terminal residue" evidence="1">
    <location>
        <position position="1"/>
    </location>
</feature>
<evidence type="ECO:0000313" key="2">
    <source>
        <dbReference type="Proteomes" id="UP000789396"/>
    </source>
</evidence>
<keyword evidence="2" id="KW-1185">Reference proteome</keyword>
<dbReference type="Proteomes" id="UP000789396">
    <property type="component" value="Unassembled WGS sequence"/>
</dbReference>
<gene>
    <name evidence="1" type="ORF">RFULGI_LOCUS17465</name>
</gene>
<proteinExistence type="predicted"/>